<dbReference type="PANTHER" id="PTHR43100">
    <property type="entry name" value="GLUTAMATE SYNTHASE [NADPH] SMALL CHAIN"/>
    <property type="match status" value="1"/>
</dbReference>
<evidence type="ECO:0000256" key="3">
    <source>
        <dbReference type="ARBA" id="ARBA00023164"/>
    </source>
</evidence>
<evidence type="ECO:0000313" key="8">
    <source>
        <dbReference type="Proteomes" id="UP000269301"/>
    </source>
</evidence>
<organism evidence="7 8">
    <name type="scientific">Oceanobacillus halophilus</name>
    <dbReference type="NCBI Taxonomy" id="930130"/>
    <lineage>
        <taxon>Bacteria</taxon>
        <taxon>Bacillati</taxon>
        <taxon>Bacillota</taxon>
        <taxon>Bacilli</taxon>
        <taxon>Bacillales</taxon>
        <taxon>Bacillaceae</taxon>
        <taxon>Oceanobacillus</taxon>
    </lineage>
</organism>
<dbReference type="Gene3D" id="1.10.1060.10">
    <property type="entry name" value="Alpha-helical ferredoxin"/>
    <property type="match status" value="1"/>
</dbReference>
<dbReference type="InterPro" id="IPR009051">
    <property type="entry name" value="Helical_ferredxn"/>
</dbReference>
<evidence type="ECO:0000259" key="5">
    <source>
        <dbReference type="Pfam" id="PF07992"/>
    </source>
</evidence>
<keyword evidence="3" id="KW-0314">Glutamate biosynthesis</keyword>
<comment type="pathway">
    <text evidence="4">Amino-acid biosynthesis.</text>
</comment>
<dbReference type="InterPro" id="IPR051394">
    <property type="entry name" value="Glutamate_Synthase"/>
</dbReference>
<dbReference type="NCBIfam" id="TIGR01317">
    <property type="entry name" value="GOGAT_sm_gam"/>
    <property type="match status" value="1"/>
</dbReference>
<dbReference type="InterPro" id="IPR006005">
    <property type="entry name" value="Glut_synth_ssu1"/>
</dbReference>
<dbReference type="AlphaFoldDB" id="A0A495A7B3"/>
<evidence type="ECO:0000256" key="1">
    <source>
        <dbReference type="ARBA" id="ARBA00022605"/>
    </source>
</evidence>
<dbReference type="SUPFAM" id="SSF46548">
    <property type="entry name" value="alpha-helical ferredoxin"/>
    <property type="match status" value="1"/>
</dbReference>
<dbReference type="RefSeq" id="WP_121203260.1">
    <property type="nucleotide sequence ID" value="NZ_RBZP01000002.1"/>
</dbReference>
<dbReference type="Pfam" id="PF14691">
    <property type="entry name" value="Fer4_20"/>
    <property type="match status" value="1"/>
</dbReference>
<dbReference type="OrthoDB" id="9803192at2"/>
<dbReference type="SUPFAM" id="SSF51971">
    <property type="entry name" value="Nucleotide-binding domain"/>
    <property type="match status" value="2"/>
</dbReference>
<name>A0A495A7B3_9BACI</name>
<dbReference type="EMBL" id="RBZP01000002">
    <property type="protein sequence ID" value="RKQ35629.1"/>
    <property type="molecule type" value="Genomic_DNA"/>
</dbReference>
<feature type="domain" description="FAD/NAD(P)-binding" evidence="5">
    <location>
        <begin position="153"/>
        <end position="476"/>
    </location>
</feature>
<gene>
    <name evidence="7" type="ORF">D8M06_04995</name>
</gene>
<dbReference type="InterPro" id="IPR036188">
    <property type="entry name" value="FAD/NAD-bd_sf"/>
</dbReference>
<keyword evidence="1" id="KW-0028">Amino-acid biosynthesis</keyword>
<accession>A0A495A7B3</accession>
<dbReference type="Proteomes" id="UP000269301">
    <property type="component" value="Unassembled WGS sequence"/>
</dbReference>
<proteinExistence type="predicted"/>
<dbReference type="PRINTS" id="PR00419">
    <property type="entry name" value="ADXRDTASE"/>
</dbReference>
<dbReference type="GO" id="GO:0051536">
    <property type="term" value="F:iron-sulfur cluster binding"/>
    <property type="evidence" value="ECO:0007669"/>
    <property type="project" value="InterPro"/>
</dbReference>
<comment type="caution">
    <text evidence="7">The sequence shown here is derived from an EMBL/GenBank/DDBJ whole genome shotgun (WGS) entry which is preliminary data.</text>
</comment>
<reference evidence="7 8" key="1">
    <citation type="journal article" date="2016" name="Int. J. Syst. Evol. Microbiol.">
        <title>Oceanobacillus halophilus sp. nov., a novel moderately halophilic bacterium from a hypersaline lake.</title>
        <authorList>
            <person name="Amoozegar M.A."/>
            <person name="Bagheri M."/>
            <person name="Makhdoumi A."/>
            <person name="Nikou M.M."/>
            <person name="Fazeli S.A.S."/>
            <person name="Schumann P."/>
            <person name="Sproer C."/>
            <person name="Sanchez-Porro C."/>
            <person name="Ventosa A."/>
        </authorList>
    </citation>
    <scope>NUCLEOTIDE SEQUENCE [LARGE SCALE GENOMIC DNA]</scope>
    <source>
        <strain evidence="7 8">DSM 23996</strain>
    </source>
</reference>
<keyword evidence="8" id="KW-1185">Reference proteome</keyword>
<evidence type="ECO:0000256" key="2">
    <source>
        <dbReference type="ARBA" id="ARBA00023002"/>
    </source>
</evidence>
<dbReference type="InterPro" id="IPR023753">
    <property type="entry name" value="FAD/NAD-binding_dom"/>
</dbReference>
<feature type="domain" description="Dihydroprymidine dehydrogenase" evidence="6">
    <location>
        <begin position="24"/>
        <end position="140"/>
    </location>
</feature>
<dbReference type="InterPro" id="IPR028261">
    <property type="entry name" value="DPD_II"/>
</dbReference>
<dbReference type="Gene3D" id="3.50.50.60">
    <property type="entry name" value="FAD/NAD(P)-binding domain"/>
    <property type="match status" value="2"/>
</dbReference>
<sequence length="492" mass="54945">MGNITGFMEQQRVQVNYRDPIERTKDWREIAKLPSEEVIRQQASRCMDCAIPFCQDGSELAGMTTGCPVYNLIPEWNDLVYKGRWREAYMRLSRTNPFPEFTGRACPAPCEGGCVASLATESVTIKNIERAIIDKAFEEGWVQPQVPHHRTGKKVAIIGSGPAGLSSATSLNQQGHQVTVFEQADRVGGLLTYGIPKTKIEQHVVDRRVKLLEEEGIQFVTNTKIGKEISINQLNKDYDAVLLCIGSTRPRDLTITGRNNQGIYYAMEYLHQNTKSLLDSNLTDGKFINAEGKDVIVIGGGDTATDCISTAIRQNCRSLVQFDIYPVRPKKRAKHNPWPQYPVIHKVDTGQKEAMEIFGKEPRAFATTAQEFIGNEKGELTGVKSSNIRTVHKDNGEKIRKVIPGTEKIWPAQLVLLAIGFQGPETHWMDQTNITLNQQSNIKVKRDTFQTDEEGIFTAGDAHVGASLIVWAIQEGKEAALECHNYLMGNRT</sequence>
<evidence type="ECO:0000256" key="4">
    <source>
        <dbReference type="ARBA" id="ARBA00029440"/>
    </source>
</evidence>
<dbReference type="GO" id="GO:0006537">
    <property type="term" value="P:glutamate biosynthetic process"/>
    <property type="evidence" value="ECO:0007669"/>
    <property type="project" value="UniProtKB-KW"/>
</dbReference>
<evidence type="ECO:0000313" key="7">
    <source>
        <dbReference type="EMBL" id="RKQ35629.1"/>
    </source>
</evidence>
<evidence type="ECO:0000259" key="6">
    <source>
        <dbReference type="Pfam" id="PF14691"/>
    </source>
</evidence>
<dbReference type="Pfam" id="PF07992">
    <property type="entry name" value="Pyr_redox_2"/>
    <property type="match status" value="1"/>
</dbReference>
<dbReference type="GO" id="GO:0016639">
    <property type="term" value="F:oxidoreductase activity, acting on the CH-NH2 group of donors, NAD or NADP as acceptor"/>
    <property type="evidence" value="ECO:0007669"/>
    <property type="project" value="InterPro"/>
</dbReference>
<keyword evidence="2" id="KW-0560">Oxidoreductase</keyword>
<protein>
    <submittedName>
        <fullName evidence="7">Glutamate synthase subunit beta</fullName>
    </submittedName>
</protein>